<keyword evidence="2" id="KW-1185">Reference proteome</keyword>
<reference evidence="1 2" key="1">
    <citation type="submission" date="2019-07" db="EMBL/GenBank/DDBJ databases">
        <title>Genomic Encyclopedia of Archaeal and Bacterial Type Strains, Phase II (KMG-II): from individual species to whole genera.</title>
        <authorList>
            <person name="Goeker M."/>
        </authorList>
    </citation>
    <scope>NUCLEOTIDE SEQUENCE [LARGE SCALE GENOMIC DNA]</scope>
    <source>
        <strain evidence="1 2">ATCC BAA-2084</strain>
    </source>
</reference>
<comment type="caution">
    <text evidence="1">The sequence shown here is derived from an EMBL/GenBank/DDBJ whole genome shotgun (WGS) entry which is preliminary data.</text>
</comment>
<protein>
    <submittedName>
        <fullName evidence="1">Uncharacterized protein</fullName>
    </submittedName>
</protein>
<evidence type="ECO:0000313" key="2">
    <source>
        <dbReference type="Proteomes" id="UP000320547"/>
    </source>
</evidence>
<organism evidence="1 2">
    <name type="scientific">Altererythrobacter ishigakiensis</name>
    <dbReference type="NCBI Taxonomy" id="476157"/>
    <lineage>
        <taxon>Bacteria</taxon>
        <taxon>Pseudomonadati</taxon>
        <taxon>Pseudomonadota</taxon>
        <taxon>Alphaproteobacteria</taxon>
        <taxon>Sphingomonadales</taxon>
        <taxon>Erythrobacteraceae</taxon>
        <taxon>Altererythrobacter</taxon>
    </lineage>
</organism>
<gene>
    <name evidence="1" type="ORF">JN10_0121</name>
</gene>
<name>A0A562USC2_9SPHN</name>
<dbReference type="AlphaFoldDB" id="A0A562USC2"/>
<dbReference type="EMBL" id="VLLK01000001">
    <property type="protein sequence ID" value="TWJ08510.1"/>
    <property type="molecule type" value="Genomic_DNA"/>
</dbReference>
<accession>A0A562USC2</accession>
<dbReference type="Proteomes" id="UP000320547">
    <property type="component" value="Unassembled WGS sequence"/>
</dbReference>
<dbReference type="STRING" id="476157.GCA_001663155_00620"/>
<proteinExistence type="predicted"/>
<evidence type="ECO:0000313" key="1">
    <source>
        <dbReference type="EMBL" id="TWJ08510.1"/>
    </source>
</evidence>
<sequence length="291" mass="31334">MIIAICDAIFFENDIMLQIRNLILWALGVAAIHVAPATAQDGAAPVLPSYAEFVEMADSAELVVRAKISRAIALEPERAPDVAPGFVRLYIEAETLALLSGAAPLGESLRYLVDVPFDSRGKVPKLKNREVILFARSVPGRPSELQLSGEPAQHFYSPEFESRLRPILTELAAPDSPPVVTGVRDALSVPGNLTGESETQIFLDTQTGAPVSIAVLRRPGRPVAWGVSWGEIIDQSARPPAPESLEWYRLACALPARLPSEANLSSNGASRTQAERDYQFVMGALGPCSRG</sequence>